<keyword evidence="1" id="KW-0677">Repeat</keyword>
<dbReference type="SUPFAM" id="SSF52047">
    <property type="entry name" value="RNI-like"/>
    <property type="match status" value="1"/>
</dbReference>
<keyword evidence="3" id="KW-0732">Signal</keyword>
<dbReference type="SUPFAM" id="SSF56399">
    <property type="entry name" value="ADP-ribosylation"/>
    <property type="match status" value="1"/>
</dbReference>
<feature type="chain" id="PRO_5033046204" description="Apple domain-containing protein" evidence="3">
    <location>
        <begin position="19"/>
        <end position="1087"/>
    </location>
</feature>
<dbReference type="SUPFAM" id="SSF63825">
    <property type="entry name" value="YWTD domain"/>
    <property type="match status" value="1"/>
</dbReference>
<dbReference type="Pfam" id="PF01436">
    <property type="entry name" value="NHL"/>
    <property type="match status" value="2"/>
</dbReference>
<dbReference type="Gene3D" id="2.40.10.500">
    <property type="match status" value="1"/>
</dbReference>
<accession>A0A818C247</accession>
<feature type="repeat" description="NHL" evidence="2">
    <location>
        <begin position="195"/>
        <end position="238"/>
    </location>
</feature>
<dbReference type="Pfam" id="PF13516">
    <property type="entry name" value="LRR_6"/>
    <property type="match status" value="4"/>
</dbReference>
<feature type="signal peptide" evidence="3">
    <location>
        <begin position="1"/>
        <end position="18"/>
    </location>
</feature>
<evidence type="ECO:0000259" key="4">
    <source>
        <dbReference type="Pfam" id="PF00024"/>
    </source>
</evidence>
<evidence type="ECO:0000313" key="6">
    <source>
        <dbReference type="Proteomes" id="UP000663865"/>
    </source>
</evidence>
<name>A0A818C247_9BILA</name>
<gene>
    <name evidence="5" type="ORF">KIK155_LOCUS10093</name>
</gene>
<comment type="caution">
    <text evidence="5">The sequence shown here is derived from an EMBL/GenBank/DDBJ whole genome shotgun (WGS) entry which is preliminary data.</text>
</comment>
<dbReference type="Gene3D" id="3.90.176.10">
    <property type="entry name" value="Toxin ADP-ribosyltransferase, Chain A, domain 1"/>
    <property type="match status" value="1"/>
</dbReference>
<dbReference type="PANTHER" id="PTHR24114:SF2">
    <property type="entry name" value="F-BOX DOMAIN-CONTAINING PROTEIN-RELATED"/>
    <property type="match status" value="1"/>
</dbReference>
<feature type="domain" description="Apple" evidence="4">
    <location>
        <begin position="44"/>
        <end position="95"/>
    </location>
</feature>
<dbReference type="CDD" id="cd05819">
    <property type="entry name" value="NHL"/>
    <property type="match status" value="1"/>
</dbReference>
<sequence length="1087" mass="121406">MLIITIAFLQSFISITNQQQYQVEFKLTSFGLRFQYPNISDLYSVQSNVFSITHCAMTCSVAQECQTFDYDTSSNVCRLFSIWSYQGTIVASTSSTSLVGYVKQTIDLYSLYGKSCNSSSDINRYLLCTSENLWSCRAQLVYNGSVCQSDVAYSYTTASYQQECLQNQTMVWNGTSCSPAVVTSLNWNATGITVAGVTGVSGSTPNKLNQPWGLNFDPNGTLYIVDQYNFRVQKWLRGATNGTTVAGQPNSTLGNGPSLLQTPQGVVVDSNRNVYVADTFNHRVQLWPYGASSGIMVAGTGYSGSANNQLHFPRDITRNPTTGTLYISDNLNHRIMSYLVNASSGTVVAGGNGPGTNSTQLNYPMGIYLDVTSNSLYIANYYSNNIVRWVIGATSWTLVAGNINGMSGNSSTMLFSPYDVEIDFMGNIYVTDTSNYRIQFFQAGSMNGTTVAGITGVSGSDAYHFVSPYALKLDSQLNFGCSQDFSLNRINEHHNELSEQLDVNSLKRIDYLILEQCRYDICVGAPVVLLFALPIIDYSAPLIAIIPPKYLPSTLIMSKQEQSQVENIRQNTSNIMAAKYACPDEADNKHDRFLDVDHEPRRMLQPIEGYQKLPLLTLEKAVEPIVFCCPDIMRRAFVAMSNCENPADGLDQNESAAIFLYTMEWEPIEECLYYALNKTLRTENRQKLKPWYSYLKLILSALQKLPPQKLTIWRGVTLDLSQQYEIGKLYVWWVFSSCARSASVLESEQFLDEILLLPATQFEVISKLKPSIDLQIIHLKQVDSPFPLIELPIKNMTTSQTSHCEKDEEQVSCTYQNDKLEKLICSMTNDVDLEGQGLIDNGIPIVIKLAINDRKCLYLNLNTNKITDERAQYLAEMLASNPSLSILQITGNQITDTDVHWIIQALRNNTKLTYLRLTNNKMTHKGAQFLAKALQANSSLNRLCIGNNPIGDTGAQYIAEVLSKNRVIKVLHIGLCQISDKGMIYLAEMLKQNDTLAGLRLSSNPLTDNGVNVIMDALCNNHELSELNVECGEMTGKCMKDIQNMLKHNKTLIKLNVLQKLFTKQEQDQLRSTATTIANRQIHFRAD</sequence>
<evidence type="ECO:0000256" key="3">
    <source>
        <dbReference type="SAM" id="SignalP"/>
    </source>
</evidence>
<dbReference type="Gene3D" id="2.120.10.30">
    <property type="entry name" value="TolB, C-terminal domain"/>
    <property type="match status" value="1"/>
</dbReference>
<protein>
    <recommendedName>
        <fullName evidence="4">Apple domain-containing protein</fullName>
    </recommendedName>
</protein>
<proteinExistence type="predicted"/>
<evidence type="ECO:0000256" key="2">
    <source>
        <dbReference type="PROSITE-ProRule" id="PRU00504"/>
    </source>
</evidence>
<feature type="repeat" description="NHL" evidence="2">
    <location>
        <begin position="260"/>
        <end position="290"/>
    </location>
</feature>
<dbReference type="PANTHER" id="PTHR24114">
    <property type="entry name" value="LEUCINE RICH REPEAT FAMILY PROTEIN"/>
    <property type="match status" value="1"/>
</dbReference>
<dbReference type="InterPro" id="IPR052394">
    <property type="entry name" value="LRR-containing"/>
</dbReference>
<dbReference type="InterPro" id="IPR001258">
    <property type="entry name" value="NHL_repeat"/>
</dbReference>
<dbReference type="SUPFAM" id="SSF63829">
    <property type="entry name" value="Calcium-dependent phosphotriesterase"/>
    <property type="match status" value="1"/>
</dbReference>
<dbReference type="Pfam" id="PF00024">
    <property type="entry name" value="PAN_1"/>
    <property type="match status" value="1"/>
</dbReference>
<reference evidence="5" key="1">
    <citation type="submission" date="2021-02" db="EMBL/GenBank/DDBJ databases">
        <authorList>
            <person name="Nowell W R."/>
        </authorList>
    </citation>
    <scope>NUCLEOTIDE SEQUENCE</scope>
</reference>
<dbReference type="SMART" id="SM00368">
    <property type="entry name" value="LRR_RI"/>
    <property type="match status" value="7"/>
</dbReference>
<organism evidence="5 6">
    <name type="scientific">Rotaria socialis</name>
    <dbReference type="NCBI Taxonomy" id="392032"/>
    <lineage>
        <taxon>Eukaryota</taxon>
        <taxon>Metazoa</taxon>
        <taxon>Spiralia</taxon>
        <taxon>Gnathifera</taxon>
        <taxon>Rotifera</taxon>
        <taxon>Eurotatoria</taxon>
        <taxon>Bdelloidea</taxon>
        <taxon>Philodinida</taxon>
        <taxon>Philodinidae</taxon>
        <taxon>Rotaria</taxon>
    </lineage>
</organism>
<dbReference type="InterPro" id="IPR001611">
    <property type="entry name" value="Leu-rich_rpt"/>
</dbReference>
<dbReference type="Gene3D" id="3.80.10.10">
    <property type="entry name" value="Ribonuclease Inhibitor"/>
    <property type="match status" value="2"/>
</dbReference>
<evidence type="ECO:0000256" key="1">
    <source>
        <dbReference type="ARBA" id="ARBA00022737"/>
    </source>
</evidence>
<dbReference type="EMBL" id="CAJNYV010001466">
    <property type="protein sequence ID" value="CAF3422759.1"/>
    <property type="molecule type" value="Genomic_DNA"/>
</dbReference>
<dbReference type="Proteomes" id="UP000663865">
    <property type="component" value="Unassembled WGS sequence"/>
</dbReference>
<dbReference type="SUPFAM" id="SSF57414">
    <property type="entry name" value="Hairpin loop containing domain-like"/>
    <property type="match status" value="1"/>
</dbReference>
<dbReference type="AlphaFoldDB" id="A0A818C247"/>
<dbReference type="InterPro" id="IPR003609">
    <property type="entry name" value="Pan_app"/>
</dbReference>
<evidence type="ECO:0000313" key="5">
    <source>
        <dbReference type="EMBL" id="CAF3422759.1"/>
    </source>
</evidence>
<dbReference type="InterPro" id="IPR011042">
    <property type="entry name" value="6-blade_b-propeller_TolB-like"/>
</dbReference>
<dbReference type="PROSITE" id="PS51125">
    <property type="entry name" value="NHL"/>
    <property type="match status" value="2"/>
</dbReference>
<dbReference type="InterPro" id="IPR032675">
    <property type="entry name" value="LRR_dom_sf"/>
</dbReference>